<evidence type="ECO:0000259" key="2">
    <source>
        <dbReference type="PROSITE" id="PS51782"/>
    </source>
</evidence>
<evidence type="ECO:0000256" key="1">
    <source>
        <dbReference type="SAM" id="MobiDB-lite"/>
    </source>
</evidence>
<dbReference type="Proteomes" id="UP000567293">
    <property type="component" value="Unassembled WGS sequence"/>
</dbReference>
<evidence type="ECO:0000313" key="4">
    <source>
        <dbReference type="Proteomes" id="UP000567293"/>
    </source>
</evidence>
<feature type="region of interest" description="Disordered" evidence="1">
    <location>
        <begin position="52"/>
        <end position="79"/>
    </location>
</feature>
<proteinExistence type="predicted"/>
<protein>
    <submittedName>
        <fullName evidence="3">LysM peptidoglycan-binding domain-containing protein</fullName>
    </submittedName>
</protein>
<feature type="compositionally biased region" description="Basic residues" evidence="1">
    <location>
        <begin position="52"/>
        <end position="62"/>
    </location>
</feature>
<dbReference type="Pfam" id="PF01476">
    <property type="entry name" value="LysM"/>
    <property type="match status" value="1"/>
</dbReference>
<dbReference type="InterPro" id="IPR036779">
    <property type="entry name" value="LysM_dom_sf"/>
</dbReference>
<dbReference type="AlphaFoldDB" id="A0A7V8NX07"/>
<dbReference type="InterPro" id="IPR018392">
    <property type="entry name" value="LysM"/>
</dbReference>
<dbReference type="Gene3D" id="3.10.350.10">
    <property type="entry name" value="LysM domain"/>
    <property type="match status" value="1"/>
</dbReference>
<dbReference type="PROSITE" id="PS51782">
    <property type="entry name" value="LYSM"/>
    <property type="match status" value="1"/>
</dbReference>
<evidence type="ECO:0000313" key="3">
    <source>
        <dbReference type="EMBL" id="MBA0089003.1"/>
    </source>
</evidence>
<feature type="non-terminal residue" evidence="3">
    <location>
        <position position="1"/>
    </location>
</feature>
<feature type="domain" description="LysM" evidence="2">
    <location>
        <begin position="1"/>
        <end position="39"/>
    </location>
</feature>
<dbReference type="SUPFAM" id="SSF54106">
    <property type="entry name" value="LysM domain"/>
    <property type="match status" value="1"/>
</dbReference>
<feature type="compositionally biased region" description="Polar residues" evidence="1">
    <location>
        <begin position="70"/>
        <end position="79"/>
    </location>
</feature>
<accession>A0A7V8NX07</accession>
<keyword evidence="4" id="KW-1185">Reference proteome</keyword>
<organism evidence="3 4">
    <name type="scientific">Candidatus Acidiferrum panamense</name>
    <dbReference type="NCBI Taxonomy" id="2741543"/>
    <lineage>
        <taxon>Bacteria</taxon>
        <taxon>Pseudomonadati</taxon>
        <taxon>Acidobacteriota</taxon>
        <taxon>Terriglobia</taxon>
        <taxon>Candidatus Acidiferrales</taxon>
        <taxon>Candidatus Acidiferrum</taxon>
    </lineage>
</organism>
<sequence length="79" mass="8849">RRGDTLLGIADRFNVDSEDVRRWNRLKSNRVSRGMVLRIYTVGGAPEADRRRAHFRTKRKTVARSPAKTAGTTPAGNSP</sequence>
<name>A0A7V8NX07_9BACT</name>
<gene>
    <name evidence="3" type="ORF">HRJ53_28775</name>
</gene>
<reference evidence="3" key="1">
    <citation type="submission" date="2020-06" db="EMBL/GenBank/DDBJ databases">
        <title>Legume-microbial interactions unlock mineral nutrients during tropical forest succession.</title>
        <authorList>
            <person name="Epihov D.Z."/>
        </authorList>
    </citation>
    <scope>NUCLEOTIDE SEQUENCE [LARGE SCALE GENOMIC DNA]</scope>
    <source>
        <strain evidence="3">Pan2503</strain>
    </source>
</reference>
<dbReference type="CDD" id="cd00118">
    <property type="entry name" value="LysM"/>
    <property type="match status" value="1"/>
</dbReference>
<dbReference type="EMBL" id="JACDQQ010002789">
    <property type="protein sequence ID" value="MBA0089003.1"/>
    <property type="molecule type" value="Genomic_DNA"/>
</dbReference>
<comment type="caution">
    <text evidence="3">The sequence shown here is derived from an EMBL/GenBank/DDBJ whole genome shotgun (WGS) entry which is preliminary data.</text>
</comment>